<proteinExistence type="predicted"/>
<comment type="caution">
    <text evidence="7">The sequence shown here is derived from an EMBL/GenBank/DDBJ whole genome shotgun (WGS) entry which is preliminary data.</text>
</comment>
<dbReference type="PANTHER" id="PTHR47036:SF1">
    <property type="entry name" value="COBALT-FACTOR III C(17)-METHYLTRANSFERASE-RELATED"/>
    <property type="match status" value="1"/>
</dbReference>
<accession>A0A2V3XZG0</accession>
<evidence type="ECO:0000259" key="6">
    <source>
        <dbReference type="Pfam" id="PF00590"/>
    </source>
</evidence>
<evidence type="ECO:0000256" key="2">
    <source>
        <dbReference type="ARBA" id="ARBA00022573"/>
    </source>
</evidence>
<evidence type="ECO:0000256" key="5">
    <source>
        <dbReference type="ARBA" id="ARBA00022691"/>
    </source>
</evidence>
<dbReference type="CDD" id="cd11646">
    <property type="entry name" value="Precorrin_3B_C17_MT"/>
    <property type="match status" value="1"/>
</dbReference>
<evidence type="ECO:0000313" key="7">
    <source>
        <dbReference type="EMBL" id="PXX50856.1"/>
    </source>
</evidence>
<dbReference type="Pfam" id="PF00590">
    <property type="entry name" value="TP_methylase"/>
    <property type="match status" value="1"/>
</dbReference>
<dbReference type="GeneID" id="86063244"/>
<dbReference type="InterPro" id="IPR014776">
    <property type="entry name" value="4pyrrole_Mease_sub2"/>
</dbReference>
<dbReference type="UniPathway" id="UPA00148"/>
<dbReference type="InterPro" id="IPR000878">
    <property type="entry name" value="4pyrrol_Mease"/>
</dbReference>
<organism evidence="7 8">
    <name type="scientific">Hungatella effluvii</name>
    <dbReference type="NCBI Taxonomy" id="1096246"/>
    <lineage>
        <taxon>Bacteria</taxon>
        <taxon>Bacillati</taxon>
        <taxon>Bacillota</taxon>
        <taxon>Clostridia</taxon>
        <taxon>Lachnospirales</taxon>
        <taxon>Lachnospiraceae</taxon>
        <taxon>Hungatella</taxon>
    </lineage>
</organism>
<keyword evidence="2" id="KW-0169">Cobalamin biosynthesis</keyword>
<dbReference type="GO" id="GO:0032259">
    <property type="term" value="P:methylation"/>
    <property type="evidence" value="ECO:0007669"/>
    <property type="project" value="UniProtKB-KW"/>
</dbReference>
<evidence type="ECO:0000256" key="3">
    <source>
        <dbReference type="ARBA" id="ARBA00022603"/>
    </source>
</evidence>
<keyword evidence="5" id="KW-0949">S-adenosyl-L-methionine</keyword>
<dbReference type="Gene3D" id="3.30.950.10">
    <property type="entry name" value="Methyltransferase, Cobalt-precorrin-4 Transmethylase, Domain 2"/>
    <property type="match status" value="1"/>
</dbReference>
<gene>
    <name evidence="7" type="ORF">DFR60_111147</name>
</gene>
<evidence type="ECO:0000313" key="8">
    <source>
        <dbReference type="Proteomes" id="UP000248057"/>
    </source>
</evidence>
<feature type="domain" description="Tetrapyrrole methylase" evidence="6">
    <location>
        <begin position="6"/>
        <end position="212"/>
    </location>
</feature>
<evidence type="ECO:0000256" key="1">
    <source>
        <dbReference type="ARBA" id="ARBA00004953"/>
    </source>
</evidence>
<dbReference type="EMBL" id="QJKD01000011">
    <property type="protein sequence ID" value="PXX50856.1"/>
    <property type="molecule type" value="Genomic_DNA"/>
</dbReference>
<dbReference type="InterPro" id="IPR006363">
    <property type="entry name" value="Cbl_synth_CobJ/CibH_dom"/>
</dbReference>
<dbReference type="SUPFAM" id="SSF53790">
    <property type="entry name" value="Tetrapyrrole methylase"/>
    <property type="match status" value="1"/>
</dbReference>
<dbReference type="Gene3D" id="3.40.1010.10">
    <property type="entry name" value="Cobalt-precorrin-4 Transmethylase, Domain 1"/>
    <property type="match status" value="1"/>
</dbReference>
<dbReference type="GO" id="GO:0009236">
    <property type="term" value="P:cobalamin biosynthetic process"/>
    <property type="evidence" value="ECO:0007669"/>
    <property type="project" value="UniProtKB-UniPathway"/>
</dbReference>
<evidence type="ECO:0000256" key="4">
    <source>
        <dbReference type="ARBA" id="ARBA00022679"/>
    </source>
</evidence>
<sequence>MKQTGKLYVVGIGPGSYEQMTIKAVRAMEESQVVVGYTVYADLMREHFPGKEWITTPMRQETERCRMAIEKAEAGMTVALICSGDAGVYGMSGLILELVGESNSPTVEVIPGVTAALSGGALLGAPLGHDFAVISLSDLLTPMELIEDRLLHAAKADLAICLYNPSSRKRSDYLRRACDIMLTAKKPETVCGIAKNIGREGESMELMTLSELRDTSTDMFTTVFIGNEKTKAVNGRMVTPRGYRNV</sequence>
<dbReference type="InterPro" id="IPR051810">
    <property type="entry name" value="Precorrin_MeTrfase"/>
</dbReference>
<dbReference type="GO" id="GO:0008168">
    <property type="term" value="F:methyltransferase activity"/>
    <property type="evidence" value="ECO:0007669"/>
    <property type="project" value="UniProtKB-KW"/>
</dbReference>
<keyword evidence="3 7" id="KW-0489">Methyltransferase</keyword>
<comment type="pathway">
    <text evidence="1">Cofactor biosynthesis; adenosylcobalamin biosynthesis.</text>
</comment>
<protein>
    <submittedName>
        <fullName evidence="7">Precorrin-3B C17-methyltransferase</fullName>
    </submittedName>
</protein>
<keyword evidence="4 7" id="KW-0808">Transferase</keyword>
<dbReference type="RefSeq" id="WP_207659557.1">
    <property type="nucleotide sequence ID" value="NZ_QJKD01000011.1"/>
</dbReference>
<dbReference type="Proteomes" id="UP000248057">
    <property type="component" value="Unassembled WGS sequence"/>
</dbReference>
<dbReference type="InterPro" id="IPR014777">
    <property type="entry name" value="4pyrrole_Mease_sub1"/>
</dbReference>
<keyword evidence="8" id="KW-1185">Reference proteome</keyword>
<name>A0A2V3XZG0_9FIRM</name>
<dbReference type="InterPro" id="IPR035996">
    <property type="entry name" value="4pyrrol_Methylase_sf"/>
</dbReference>
<dbReference type="NCBIfam" id="TIGR01466">
    <property type="entry name" value="cobJ_cbiH"/>
    <property type="match status" value="1"/>
</dbReference>
<dbReference type="PANTHER" id="PTHR47036">
    <property type="entry name" value="COBALT-FACTOR III C(17)-METHYLTRANSFERASE-RELATED"/>
    <property type="match status" value="1"/>
</dbReference>
<dbReference type="AlphaFoldDB" id="A0A2V3XZG0"/>
<reference evidence="7 8" key="1">
    <citation type="submission" date="2018-05" db="EMBL/GenBank/DDBJ databases">
        <title>Genomic Encyclopedia of Type Strains, Phase IV (KMG-IV): sequencing the most valuable type-strain genomes for metagenomic binning, comparative biology and taxonomic classification.</title>
        <authorList>
            <person name="Goeker M."/>
        </authorList>
    </citation>
    <scope>NUCLEOTIDE SEQUENCE [LARGE SCALE GENOMIC DNA]</scope>
    <source>
        <strain evidence="7 8">DSM 24995</strain>
    </source>
</reference>